<dbReference type="EMBL" id="PEJP01000032">
    <property type="protein sequence ID" value="RYO57298.1"/>
    <property type="molecule type" value="Genomic_DNA"/>
</dbReference>
<dbReference type="OrthoDB" id="3672364at2759"/>
<evidence type="ECO:0000313" key="1">
    <source>
        <dbReference type="EMBL" id="RYO57298.1"/>
    </source>
</evidence>
<dbReference type="AlphaFoldDB" id="A0A4V1X3V4"/>
<comment type="caution">
    <text evidence="1">The sequence shown here is derived from an EMBL/GenBank/DDBJ whole genome shotgun (WGS) entry which is preliminary data.</text>
</comment>
<evidence type="ECO:0000313" key="2">
    <source>
        <dbReference type="Proteomes" id="UP000293823"/>
    </source>
</evidence>
<dbReference type="Proteomes" id="UP000293823">
    <property type="component" value="Unassembled WGS sequence"/>
</dbReference>
<reference evidence="2" key="1">
    <citation type="journal article" date="2019" name="bioRxiv">
        <title>Genomics, evolutionary history and diagnostics of the Alternaria alternata species group including apple and Asian pear pathotypes.</title>
        <authorList>
            <person name="Armitage A.D."/>
            <person name="Cockerton H.M."/>
            <person name="Sreenivasaprasad S."/>
            <person name="Woodhall J.W."/>
            <person name="Lane C.R."/>
            <person name="Harrison R.J."/>
            <person name="Clarkson J.P."/>
        </authorList>
    </citation>
    <scope>NUCLEOTIDE SEQUENCE [LARGE SCALE GENOMIC DNA]</scope>
    <source>
        <strain evidence="2">RGR 97.0016</strain>
    </source>
</reference>
<accession>A0A4V1X3V4</accession>
<gene>
    <name evidence="1" type="ORF">AA0113_g8044</name>
</gene>
<organism evidence="1 2">
    <name type="scientific">Alternaria arborescens</name>
    <dbReference type="NCBI Taxonomy" id="156630"/>
    <lineage>
        <taxon>Eukaryota</taxon>
        <taxon>Fungi</taxon>
        <taxon>Dikarya</taxon>
        <taxon>Ascomycota</taxon>
        <taxon>Pezizomycotina</taxon>
        <taxon>Dothideomycetes</taxon>
        <taxon>Pleosporomycetidae</taxon>
        <taxon>Pleosporales</taxon>
        <taxon>Pleosporineae</taxon>
        <taxon>Pleosporaceae</taxon>
        <taxon>Alternaria</taxon>
        <taxon>Alternaria sect. Alternaria</taxon>
    </lineage>
</organism>
<name>A0A4V1X3V4_9PLEO</name>
<protein>
    <submittedName>
        <fullName evidence="1">Uncharacterized protein</fullName>
    </submittedName>
</protein>
<proteinExistence type="predicted"/>
<keyword evidence="2" id="KW-1185">Reference proteome</keyword>
<sequence>MFKVLSSDAYSKSDGLVEEERLYIDASAPQYLRPAGLYAVCSYPARPQSSTQLGGAYEAHLKKLHQAATWSNYRTEAVILTIDNKIYAKMNGPEGPRILLDTDIAKWESFEREMLASVEISLRSLVTNLDLLYIPVYDRKTYHKLVAQDCFDTGHEKIIESLERVSARKKIVIWQGI</sequence>